<sequence length="305" mass="33741">MATLQEPISDLQFVDDFYFSALSNSAEDHQLFPISDSTYAEELQFQESLMSSLITPQPTAATTPPQPNGDEPTTTSEPGQSSTSFCEICADKKDPGDMLLIKSCSHSFCSDCVSKHVTVRIQSNTTLVPCPGLDCGSTLEFVDVGAVVPPHVAARWDEMLCEALIPASEKFYCPFKDCSAMMVMEEGVLITESECPVCHRLFCARCYVGWHAGIGCEEFGKLNEDERGREDLLVREMAKSQSWMRCPHCKFYVEKTQGCLHITCRMFKFVMALVAGVDSNSAMPAERLGANIMAVVSRSHDHQCR</sequence>
<dbReference type="EMBL" id="CM046395">
    <property type="protein sequence ID" value="KAI8544138.1"/>
    <property type="molecule type" value="Genomic_DNA"/>
</dbReference>
<reference evidence="1" key="1">
    <citation type="submission" date="2022-02" db="EMBL/GenBank/DDBJ databases">
        <title>Plant Genome Project.</title>
        <authorList>
            <person name="Zhang R.-G."/>
        </authorList>
    </citation>
    <scope>NUCLEOTIDE SEQUENCE</scope>
    <source>
        <strain evidence="1">AT1</strain>
    </source>
</reference>
<evidence type="ECO:0000313" key="1">
    <source>
        <dbReference type="EMBL" id="KAI8544138.1"/>
    </source>
</evidence>
<protein>
    <submittedName>
        <fullName evidence="1">Uncharacterized protein</fullName>
    </submittedName>
</protein>
<dbReference type="Proteomes" id="UP001062846">
    <property type="component" value="Chromosome 8"/>
</dbReference>
<keyword evidence="2" id="KW-1185">Reference proteome</keyword>
<comment type="caution">
    <text evidence="1">The sequence shown here is derived from an EMBL/GenBank/DDBJ whole genome shotgun (WGS) entry which is preliminary data.</text>
</comment>
<proteinExistence type="predicted"/>
<accession>A0ACC0MV10</accession>
<name>A0ACC0MV10_RHOML</name>
<organism evidence="1 2">
    <name type="scientific">Rhododendron molle</name>
    <name type="common">Chinese azalea</name>
    <name type="synonym">Azalea mollis</name>
    <dbReference type="NCBI Taxonomy" id="49168"/>
    <lineage>
        <taxon>Eukaryota</taxon>
        <taxon>Viridiplantae</taxon>
        <taxon>Streptophyta</taxon>
        <taxon>Embryophyta</taxon>
        <taxon>Tracheophyta</taxon>
        <taxon>Spermatophyta</taxon>
        <taxon>Magnoliopsida</taxon>
        <taxon>eudicotyledons</taxon>
        <taxon>Gunneridae</taxon>
        <taxon>Pentapetalae</taxon>
        <taxon>asterids</taxon>
        <taxon>Ericales</taxon>
        <taxon>Ericaceae</taxon>
        <taxon>Ericoideae</taxon>
        <taxon>Rhodoreae</taxon>
        <taxon>Rhododendron</taxon>
    </lineage>
</organism>
<evidence type="ECO:0000313" key="2">
    <source>
        <dbReference type="Proteomes" id="UP001062846"/>
    </source>
</evidence>
<gene>
    <name evidence="1" type="ORF">RHMOL_Rhmol08G0272500</name>
</gene>